<dbReference type="Gene3D" id="3.10.105.10">
    <property type="entry name" value="Dipeptide-binding Protein, Domain 3"/>
    <property type="match status" value="1"/>
</dbReference>
<evidence type="ECO:0000256" key="4">
    <source>
        <dbReference type="SAM" id="SignalP"/>
    </source>
</evidence>
<evidence type="ECO:0000259" key="5">
    <source>
        <dbReference type="Pfam" id="PF00496"/>
    </source>
</evidence>
<dbReference type="Gene3D" id="3.40.190.10">
    <property type="entry name" value="Periplasmic binding protein-like II"/>
    <property type="match status" value="1"/>
</dbReference>
<evidence type="ECO:0000256" key="2">
    <source>
        <dbReference type="ARBA" id="ARBA00022856"/>
    </source>
</evidence>
<keyword evidence="3" id="KW-0653">Protein transport</keyword>
<dbReference type="SUPFAM" id="SSF53850">
    <property type="entry name" value="Periplasmic binding protein-like II"/>
    <property type="match status" value="1"/>
</dbReference>
<evidence type="ECO:0000256" key="3">
    <source>
        <dbReference type="ARBA" id="ARBA00022927"/>
    </source>
</evidence>
<dbReference type="InterPro" id="IPR030678">
    <property type="entry name" value="Peptide/Ni-bd"/>
</dbReference>
<feature type="domain" description="Solute-binding protein family 5" evidence="5">
    <location>
        <begin position="117"/>
        <end position="521"/>
    </location>
</feature>
<evidence type="ECO:0000256" key="1">
    <source>
        <dbReference type="ARBA" id="ARBA00022729"/>
    </source>
</evidence>
<reference evidence="6 7" key="1">
    <citation type="submission" date="2023-06" db="EMBL/GenBank/DDBJ databases">
        <title>Thiopseudomonas sp. CY1220 draft genome sequence.</title>
        <authorList>
            <person name="Zhao G."/>
            <person name="An M."/>
        </authorList>
    </citation>
    <scope>NUCLEOTIDE SEQUENCE [LARGE SCALE GENOMIC DNA]</scope>
    <source>
        <strain evidence="6 7">CY1220</strain>
    </source>
</reference>
<keyword evidence="2" id="KW-0571">Peptide transport</keyword>
<evidence type="ECO:0000313" key="6">
    <source>
        <dbReference type="EMBL" id="MDM7858722.1"/>
    </source>
</evidence>
<feature type="signal peptide" evidence="4">
    <location>
        <begin position="1"/>
        <end position="22"/>
    </location>
</feature>
<comment type="caution">
    <text evidence="6">The sequence shown here is derived from an EMBL/GenBank/DDBJ whole genome shotgun (WGS) entry which is preliminary data.</text>
</comment>
<dbReference type="RefSeq" id="WP_289411534.1">
    <property type="nucleotide sequence ID" value="NZ_JAUCDY010000015.1"/>
</dbReference>
<sequence length="611" mass="70349">MRAWLFYFLTAVVALQMPAAFSAVNLSHGYAHFSQLKYSPSFTHFDWVNPQAPKGGTLKIMALGGFDSLNPYVLKGTSPINTSDFYQYGISELNAPLMVGQGVFDPSGDEPASSYGLVAESIQYSDDLSWVVFNLRKKATFHDGQPITAADVEFSYRSLLEHGHPQYRNYLSEVERVEILGKHKVRFIFKRANNSQLLLNLGDLPVLPKHYWQNRTFAQTSLEPPLGSGPYRISQVKPGHSLTFTRVKNWWGKNLPVNRGKYNFDQVQVEFYRDRHVAFEAFKAGHFDIYIDHQAKNWANNYRFPSIDNGDIIRAEVPHQLPIPTQAIFINTRRPPFDNAQVREALSLLFDFEWANKALFYGAYQRTESYFPNSPYAAKGIPEGAEWLLLAKWREHLPQELFSQPFLAPRTDGRGLPRENISKALKLLQKAGWKLTAQGLRNKNGQKMQLEILLVNPSLERIFQAYVQNLQNFGIDARMRTVDRAQYKQRIDNFDFDLTLLVLSQSLIPGQEQWYYFHSSQAYLKGSKNYAGINNPIVDDLLDAVLSAPNQHELTTAMQALDRVLLWQHYIIPNWYISHHRIAFRNKFNFVRTPPYTLGIRSWWYKPAEAP</sequence>
<dbReference type="PANTHER" id="PTHR30290">
    <property type="entry name" value="PERIPLASMIC BINDING COMPONENT OF ABC TRANSPORTER"/>
    <property type="match status" value="1"/>
</dbReference>
<accession>A0ABT7ST30</accession>
<dbReference type="PIRSF" id="PIRSF002741">
    <property type="entry name" value="MppA"/>
    <property type="match status" value="1"/>
</dbReference>
<dbReference type="Proteomes" id="UP001241056">
    <property type="component" value="Unassembled WGS sequence"/>
</dbReference>
<keyword evidence="7" id="KW-1185">Reference proteome</keyword>
<name>A0ABT7ST30_9GAMM</name>
<dbReference type="PANTHER" id="PTHR30290:SF64">
    <property type="entry name" value="ABC TRANSPORTER PERIPLASMIC BINDING PROTEIN"/>
    <property type="match status" value="1"/>
</dbReference>
<dbReference type="InterPro" id="IPR039424">
    <property type="entry name" value="SBP_5"/>
</dbReference>
<gene>
    <name evidence="6" type="ORF">QEZ41_10650</name>
</gene>
<evidence type="ECO:0000313" key="7">
    <source>
        <dbReference type="Proteomes" id="UP001241056"/>
    </source>
</evidence>
<proteinExistence type="predicted"/>
<dbReference type="EMBL" id="JAUCDY010000015">
    <property type="protein sequence ID" value="MDM7858722.1"/>
    <property type="molecule type" value="Genomic_DNA"/>
</dbReference>
<dbReference type="CDD" id="cd08497">
    <property type="entry name" value="MbnE-like"/>
    <property type="match status" value="1"/>
</dbReference>
<keyword evidence="1 4" id="KW-0732">Signal</keyword>
<protein>
    <submittedName>
        <fullName evidence="6">Extracellular solute-binding protein</fullName>
    </submittedName>
</protein>
<keyword evidence="3" id="KW-0813">Transport</keyword>
<dbReference type="Pfam" id="PF00496">
    <property type="entry name" value="SBP_bac_5"/>
    <property type="match status" value="1"/>
</dbReference>
<organism evidence="6 7">
    <name type="scientific">Thiopseudomonas acetoxidans</name>
    <dbReference type="NCBI Taxonomy" id="3041622"/>
    <lineage>
        <taxon>Bacteria</taxon>
        <taxon>Pseudomonadati</taxon>
        <taxon>Pseudomonadota</taxon>
        <taxon>Gammaproteobacteria</taxon>
        <taxon>Pseudomonadales</taxon>
        <taxon>Pseudomonadaceae</taxon>
        <taxon>Thiopseudomonas</taxon>
    </lineage>
</organism>
<dbReference type="InterPro" id="IPR000914">
    <property type="entry name" value="SBP_5_dom"/>
</dbReference>
<feature type="chain" id="PRO_5046430703" evidence="4">
    <location>
        <begin position="23"/>
        <end position="611"/>
    </location>
</feature>